<dbReference type="EMBL" id="JMKI01000031">
    <property type="protein sequence ID" value="KEJ92211.1"/>
    <property type="molecule type" value="Genomic_DNA"/>
</dbReference>
<dbReference type="Gene3D" id="3.40.50.300">
    <property type="entry name" value="P-loop containing nucleotide triphosphate hydrolases"/>
    <property type="match status" value="1"/>
</dbReference>
<dbReference type="eggNOG" id="COG4148">
    <property type="taxonomic scope" value="Bacteria"/>
</dbReference>
<dbReference type="InterPro" id="IPR027417">
    <property type="entry name" value="P-loop_NTPase"/>
</dbReference>
<accession>A0A073IRU5</accession>
<dbReference type="SUPFAM" id="SSF52540">
    <property type="entry name" value="P-loop containing nucleoside triphosphate hydrolases"/>
    <property type="match status" value="1"/>
</dbReference>
<feature type="domain" description="ABC transporter" evidence="3">
    <location>
        <begin position="1"/>
        <end position="224"/>
    </location>
</feature>
<proteinExistence type="predicted"/>
<gene>
    <name evidence="4" type="ORF">EH55_04175</name>
</gene>
<evidence type="ECO:0000313" key="4">
    <source>
        <dbReference type="EMBL" id="KEJ92211.1"/>
    </source>
</evidence>
<comment type="caution">
    <text evidence="4">The sequence shown here is derived from an EMBL/GenBank/DDBJ whole genome shotgun (WGS) entry which is preliminary data.</text>
</comment>
<dbReference type="PROSITE" id="PS50893">
    <property type="entry name" value="ABC_TRANSPORTER_2"/>
    <property type="match status" value="1"/>
</dbReference>
<keyword evidence="2 4" id="KW-0067">ATP-binding</keyword>
<keyword evidence="1" id="KW-0547">Nucleotide-binding</keyword>
<sequence>MLSVDVSKKLGIFALEISLQIENPGITALFGPSGAGKSTFAKIIAGLCAPERGRIAFEDKAFFDSAKGVDLPPERRGVGFLFQEHRLFPHMSVYKNLSFGRVAGGRRPCCGVEEISEVFGITPLLDRKPASLSGGESQRAALARAILAAENFIIMDEPLSSLDEALKDDLLGYIEKIPPLFGFPIIYITHSKDEVLRLAEKAVIVKEGRVEKSGSAAEMMKSDA</sequence>
<organism evidence="4 5">
    <name type="scientific">Synergistes jonesii</name>
    <dbReference type="NCBI Taxonomy" id="2754"/>
    <lineage>
        <taxon>Bacteria</taxon>
        <taxon>Thermotogati</taxon>
        <taxon>Synergistota</taxon>
        <taxon>Synergistia</taxon>
        <taxon>Synergistales</taxon>
        <taxon>Synergistaceae</taxon>
        <taxon>Synergistes</taxon>
    </lineage>
</organism>
<dbReference type="PANTHER" id="PTHR43514:SF4">
    <property type="entry name" value="ABC TRANSPORTER I FAMILY MEMBER 10"/>
    <property type="match status" value="1"/>
</dbReference>
<dbReference type="RefSeq" id="WP_037975901.1">
    <property type="nucleotide sequence ID" value="NZ_JMKI01000031.1"/>
</dbReference>
<keyword evidence="5" id="KW-1185">Reference proteome</keyword>
<dbReference type="InterPro" id="IPR003439">
    <property type="entry name" value="ABC_transporter-like_ATP-bd"/>
</dbReference>
<dbReference type="STRING" id="2754.EH55_04175"/>
<dbReference type="GeneID" id="90983507"/>
<dbReference type="InterPro" id="IPR017871">
    <property type="entry name" value="ABC_transporter-like_CS"/>
</dbReference>
<dbReference type="Pfam" id="PF00005">
    <property type="entry name" value="ABC_tran"/>
    <property type="match status" value="1"/>
</dbReference>
<dbReference type="PATRIC" id="fig|2754.20.peg.13"/>
<evidence type="ECO:0000313" key="5">
    <source>
        <dbReference type="Proteomes" id="UP000027665"/>
    </source>
</evidence>
<dbReference type="SMART" id="SM00382">
    <property type="entry name" value="AAA"/>
    <property type="match status" value="1"/>
</dbReference>
<evidence type="ECO:0000259" key="3">
    <source>
        <dbReference type="PROSITE" id="PS50893"/>
    </source>
</evidence>
<dbReference type="GO" id="GO:0005524">
    <property type="term" value="F:ATP binding"/>
    <property type="evidence" value="ECO:0007669"/>
    <property type="project" value="UniProtKB-KW"/>
</dbReference>
<dbReference type="InterPro" id="IPR050334">
    <property type="entry name" value="Molybdenum_import_ModC"/>
</dbReference>
<dbReference type="OrthoDB" id="9802264at2"/>
<protein>
    <submittedName>
        <fullName evidence="4">Molybdenum ABC transporter ATP-binding protein</fullName>
    </submittedName>
</protein>
<reference evidence="4 5" key="1">
    <citation type="submission" date="2014-04" db="EMBL/GenBank/DDBJ databases">
        <title>Draft Genome Sequence of Synergistes jonesii.</title>
        <authorList>
            <person name="Coil D.A."/>
            <person name="Eisen J.A."/>
            <person name="Holland-Moritz H.E."/>
        </authorList>
    </citation>
    <scope>NUCLEOTIDE SEQUENCE [LARGE SCALE GENOMIC DNA]</scope>
    <source>
        <strain evidence="4 5">78-1</strain>
    </source>
</reference>
<evidence type="ECO:0000256" key="2">
    <source>
        <dbReference type="ARBA" id="ARBA00022840"/>
    </source>
</evidence>
<dbReference type="PROSITE" id="PS00211">
    <property type="entry name" value="ABC_TRANSPORTER_1"/>
    <property type="match status" value="1"/>
</dbReference>
<evidence type="ECO:0000256" key="1">
    <source>
        <dbReference type="ARBA" id="ARBA00022741"/>
    </source>
</evidence>
<dbReference type="InterPro" id="IPR003593">
    <property type="entry name" value="AAA+_ATPase"/>
</dbReference>
<name>A0A073IRU5_9BACT</name>
<dbReference type="GO" id="GO:0016887">
    <property type="term" value="F:ATP hydrolysis activity"/>
    <property type="evidence" value="ECO:0007669"/>
    <property type="project" value="InterPro"/>
</dbReference>
<dbReference type="PANTHER" id="PTHR43514">
    <property type="entry name" value="ABC TRANSPORTER I FAMILY MEMBER 10"/>
    <property type="match status" value="1"/>
</dbReference>
<dbReference type="Proteomes" id="UP000027665">
    <property type="component" value="Unassembled WGS sequence"/>
</dbReference>
<dbReference type="AlphaFoldDB" id="A0A073IRU5"/>